<reference evidence="2" key="1">
    <citation type="journal article" date="2019" name="Int. J. Syst. Evol. Microbiol.">
        <title>The Global Catalogue of Microorganisms (GCM) 10K type strain sequencing project: providing services to taxonomists for standard genome sequencing and annotation.</title>
        <authorList>
            <consortium name="The Broad Institute Genomics Platform"/>
            <consortium name="The Broad Institute Genome Sequencing Center for Infectious Disease"/>
            <person name="Wu L."/>
            <person name="Ma J."/>
        </authorList>
    </citation>
    <scope>NUCLEOTIDE SEQUENCE [LARGE SCALE GENOMIC DNA]</scope>
    <source>
        <strain evidence="2">ZS-35-S2</strain>
    </source>
</reference>
<gene>
    <name evidence="1" type="ORF">ACFP2T_47815</name>
</gene>
<evidence type="ECO:0000313" key="2">
    <source>
        <dbReference type="Proteomes" id="UP001596203"/>
    </source>
</evidence>
<keyword evidence="2" id="KW-1185">Reference proteome</keyword>
<comment type="caution">
    <text evidence="1">The sequence shown here is derived from an EMBL/GenBank/DDBJ whole genome shotgun (WGS) entry which is preliminary data.</text>
</comment>
<evidence type="ECO:0000313" key="1">
    <source>
        <dbReference type="EMBL" id="MFC6023848.1"/>
    </source>
</evidence>
<protein>
    <submittedName>
        <fullName evidence="1">Uncharacterized protein</fullName>
    </submittedName>
</protein>
<dbReference type="EMBL" id="JBHSPR010000132">
    <property type="protein sequence ID" value="MFC6023848.1"/>
    <property type="molecule type" value="Genomic_DNA"/>
</dbReference>
<sequence length="126" mass="14297">MEKVQRLEKSVVVLIEWIPGEFDAWATLHDAYNVLTNEVMGAGLRPEAIDALEGIVHESYKGWHDDIAARTTRIYLDDLANAGTYDRELVLAYARRTKSETSIEQLKKILDKFEAPRRDPNASPTP</sequence>
<dbReference type="RefSeq" id="WP_377434739.1">
    <property type="nucleotide sequence ID" value="NZ_JBHSPR010000132.1"/>
</dbReference>
<organism evidence="1 2">
    <name type="scientific">Plantactinospora solaniradicis</name>
    <dbReference type="NCBI Taxonomy" id="1723736"/>
    <lineage>
        <taxon>Bacteria</taxon>
        <taxon>Bacillati</taxon>
        <taxon>Actinomycetota</taxon>
        <taxon>Actinomycetes</taxon>
        <taxon>Micromonosporales</taxon>
        <taxon>Micromonosporaceae</taxon>
        <taxon>Plantactinospora</taxon>
    </lineage>
</organism>
<name>A0ABW1KTG8_9ACTN</name>
<accession>A0ABW1KTG8</accession>
<dbReference type="Proteomes" id="UP001596203">
    <property type="component" value="Unassembled WGS sequence"/>
</dbReference>
<proteinExistence type="predicted"/>